<evidence type="ECO:0000256" key="3">
    <source>
        <dbReference type="ARBA" id="ARBA00022840"/>
    </source>
</evidence>
<evidence type="ECO:0000313" key="6">
    <source>
        <dbReference type="EMBL" id="GAB1224606.1"/>
    </source>
</evidence>
<sequence length="49" mass="5308">MDVIKALKYEKPSPVQRQAIPVIMSGYDAIVCAKTGSGKTLAYTIPLIK</sequence>
<comment type="caution">
    <text evidence="6">The sequence shown here is derived from an EMBL/GenBank/DDBJ whole genome shotgun (WGS) entry which is preliminary data.</text>
</comment>
<comment type="domain">
    <text evidence="4">The Q motif is unique to and characteristic of the DEAD box family of RNA helicases and controls ATP binding and hydrolysis.</text>
</comment>
<evidence type="ECO:0000256" key="1">
    <source>
        <dbReference type="ARBA" id="ARBA00022741"/>
    </source>
</evidence>
<keyword evidence="1 4" id="KW-0547">Nucleotide-binding</keyword>
<dbReference type="Proteomes" id="UP001628156">
    <property type="component" value="Unassembled WGS sequence"/>
</dbReference>
<feature type="domain" description="DEAD/DEAH-box helicase" evidence="5">
    <location>
        <begin position="13"/>
        <end position="48"/>
    </location>
</feature>
<dbReference type="InterPro" id="IPR027417">
    <property type="entry name" value="P-loop_NTPase"/>
</dbReference>
<comment type="catalytic activity">
    <reaction evidence="4">
        <text>ATP + H2O = ADP + phosphate + H(+)</text>
        <dbReference type="Rhea" id="RHEA:13065"/>
        <dbReference type="ChEBI" id="CHEBI:15377"/>
        <dbReference type="ChEBI" id="CHEBI:15378"/>
        <dbReference type="ChEBI" id="CHEBI:30616"/>
        <dbReference type="ChEBI" id="CHEBI:43474"/>
        <dbReference type="ChEBI" id="CHEBI:456216"/>
        <dbReference type="EC" id="3.6.4.13"/>
    </reaction>
</comment>
<comment type="function">
    <text evidence="4">RNA helicase.</text>
</comment>
<protein>
    <recommendedName>
        <fullName evidence="4">ATP-dependent RNA helicase</fullName>
        <ecNumber evidence="4">3.6.4.13</ecNumber>
    </recommendedName>
</protein>
<dbReference type="SUPFAM" id="SSF52540">
    <property type="entry name" value="P-loop containing nucleoside triphosphate hydrolases"/>
    <property type="match status" value="1"/>
</dbReference>
<evidence type="ECO:0000256" key="4">
    <source>
        <dbReference type="RuleBase" id="RU365068"/>
    </source>
</evidence>
<dbReference type="EC" id="3.6.4.13" evidence="4"/>
<keyword evidence="7" id="KW-1185">Reference proteome</keyword>
<feature type="non-terminal residue" evidence="6">
    <location>
        <position position="49"/>
    </location>
</feature>
<accession>A0ABQ0DP21</accession>
<keyword evidence="3 4" id="KW-0067">ATP-binding</keyword>
<organism evidence="6 7">
    <name type="scientific">Entamoeba nuttalli</name>
    <dbReference type="NCBI Taxonomy" id="412467"/>
    <lineage>
        <taxon>Eukaryota</taxon>
        <taxon>Amoebozoa</taxon>
        <taxon>Evosea</taxon>
        <taxon>Archamoebae</taxon>
        <taxon>Mastigamoebida</taxon>
        <taxon>Entamoebidae</taxon>
        <taxon>Entamoeba</taxon>
    </lineage>
</organism>
<gene>
    <name evidence="6" type="ORF">ENUP19_0211G0001</name>
</gene>
<keyword evidence="2 4" id="KW-0378">Hydrolase</keyword>
<evidence type="ECO:0000313" key="7">
    <source>
        <dbReference type="Proteomes" id="UP001628156"/>
    </source>
</evidence>
<evidence type="ECO:0000259" key="5">
    <source>
        <dbReference type="Pfam" id="PF00270"/>
    </source>
</evidence>
<dbReference type="Gene3D" id="3.40.50.300">
    <property type="entry name" value="P-loop containing nucleotide triphosphate hydrolases"/>
    <property type="match status" value="1"/>
</dbReference>
<dbReference type="InterPro" id="IPR011545">
    <property type="entry name" value="DEAD/DEAH_box_helicase_dom"/>
</dbReference>
<dbReference type="EMBL" id="BAAFRS010000211">
    <property type="protein sequence ID" value="GAB1224606.1"/>
    <property type="molecule type" value="Genomic_DNA"/>
</dbReference>
<reference evidence="6 7" key="1">
    <citation type="journal article" date="2019" name="PLoS Negl. Trop. Dis.">
        <title>Whole genome sequencing of Entamoeba nuttalli reveals mammalian host-related molecular signatures and a novel octapeptide-repeat surface protein.</title>
        <authorList>
            <person name="Tanaka M."/>
            <person name="Makiuchi T."/>
            <person name="Komiyama T."/>
            <person name="Shiina T."/>
            <person name="Osaki K."/>
            <person name="Tachibana H."/>
        </authorList>
    </citation>
    <scope>NUCLEOTIDE SEQUENCE [LARGE SCALE GENOMIC DNA]</scope>
    <source>
        <strain evidence="6 7">P19-061405</strain>
    </source>
</reference>
<keyword evidence="4" id="KW-0347">Helicase</keyword>
<dbReference type="Pfam" id="PF00270">
    <property type="entry name" value="DEAD"/>
    <property type="match status" value="1"/>
</dbReference>
<evidence type="ECO:0000256" key="2">
    <source>
        <dbReference type="ARBA" id="ARBA00022801"/>
    </source>
</evidence>
<dbReference type="PANTHER" id="PTHR24031">
    <property type="entry name" value="RNA HELICASE"/>
    <property type="match status" value="1"/>
</dbReference>
<name>A0ABQ0DP21_9EUKA</name>
<proteinExistence type="inferred from homology"/>
<keyword evidence="4" id="KW-0694">RNA-binding</keyword>
<comment type="similarity">
    <text evidence="4">Belongs to the DEAD box helicase family.</text>
</comment>